<dbReference type="SUPFAM" id="SSF49785">
    <property type="entry name" value="Galactose-binding domain-like"/>
    <property type="match status" value="1"/>
</dbReference>
<dbReference type="Pfam" id="PF11515">
    <property type="entry name" value="Cul7"/>
    <property type="match status" value="1"/>
</dbReference>
<evidence type="ECO:0000256" key="9">
    <source>
        <dbReference type="ARBA" id="ARBA00022771"/>
    </source>
</evidence>
<evidence type="ECO:0000256" key="4">
    <source>
        <dbReference type="ARBA" id="ARBA00012485"/>
    </source>
</evidence>
<dbReference type="SMART" id="SM01337">
    <property type="entry name" value="APC10"/>
    <property type="match status" value="1"/>
</dbReference>
<dbReference type="Proteomes" id="UP000215902">
    <property type="component" value="Unassembled WGS sequence"/>
</dbReference>
<evidence type="ECO:0000256" key="2">
    <source>
        <dbReference type="ARBA" id="ARBA00004496"/>
    </source>
</evidence>
<feature type="compositionally biased region" description="Acidic residues" evidence="14">
    <location>
        <begin position="2629"/>
        <end position="2651"/>
    </location>
</feature>
<dbReference type="Gene3D" id="2.30.30.30">
    <property type="match status" value="1"/>
</dbReference>
<dbReference type="PANTHER" id="PTHR22872">
    <property type="entry name" value="BTK-BINDING PROTEIN-RELATED"/>
    <property type="match status" value="1"/>
</dbReference>
<dbReference type="InterPro" id="IPR008979">
    <property type="entry name" value="Galactose-bd-like_sf"/>
</dbReference>
<dbReference type="InterPro" id="IPR051625">
    <property type="entry name" value="Signaling_Regulatory_Domain"/>
</dbReference>
<evidence type="ECO:0000256" key="10">
    <source>
        <dbReference type="ARBA" id="ARBA00022786"/>
    </source>
</evidence>
<feature type="compositionally biased region" description="Polar residues" evidence="14">
    <location>
        <begin position="2618"/>
        <end position="2628"/>
    </location>
</feature>
<gene>
    <name evidence="18" type="ORF">BOX15_Mlig022328g1</name>
</gene>
<feature type="domain" description="MIB/HERC2" evidence="17">
    <location>
        <begin position="1823"/>
        <end position="1895"/>
    </location>
</feature>
<dbReference type="PROSITE" id="PS50012">
    <property type="entry name" value="RCC1_3"/>
    <property type="match status" value="4"/>
</dbReference>
<keyword evidence="9 12" id="KW-0863">Zinc-finger</keyword>
<dbReference type="Pfam" id="PF00415">
    <property type="entry name" value="RCC1"/>
    <property type="match status" value="4"/>
</dbReference>
<dbReference type="InterPro" id="IPR014722">
    <property type="entry name" value="Rib_uL2_dom2"/>
</dbReference>
<keyword evidence="5" id="KW-0963">Cytoplasm</keyword>
<dbReference type="InterPro" id="IPR036400">
    <property type="entry name" value="Cyt_B5-like_heme/steroid_sf"/>
</dbReference>
<dbReference type="GO" id="GO:0008270">
    <property type="term" value="F:zinc ion binding"/>
    <property type="evidence" value="ECO:0007669"/>
    <property type="project" value="UniProtKB-KW"/>
</dbReference>
<evidence type="ECO:0000256" key="11">
    <source>
        <dbReference type="ARBA" id="ARBA00022833"/>
    </source>
</evidence>
<dbReference type="Gene3D" id="3.10.120.10">
    <property type="entry name" value="Cytochrome b5-like heme/steroid binding domain"/>
    <property type="match status" value="1"/>
</dbReference>
<feature type="region of interest" description="Disordered" evidence="14">
    <location>
        <begin position="2760"/>
        <end position="2797"/>
    </location>
</feature>
<feature type="compositionally biased region" description="Low complexity" evidence="14">
    <location>
        <begin position="797"/>
        <end position="809"/>
    </location>
</feature>
<dbReference type="EC" id="2.3.2.26" evidence="4"/>
<reference evidence="18 19" key="1">
    <citation type="submission" date="2017-06" db="EMBL/GenBank/DDBJ databases">
        <title>A platform for efficient transgenesis in Macrostomum lignano, a flatworm model organism for stem cell research.</title>
        <authorList>
            <person name="Berezikov E."/>
        </authorList>
    </citation>
    <scope>NUCLEOTIDE SEQUENCE [LARGE SCALE GENOMIC DNA]</scope>
    <source>
        <strain evidence="18">DV1</strain>
        <tissue evidence="18">Whole organism</tissue>
    </source>
</reference>
<dbReference type="GO" id="GO:0005737">
    <property type="term" value="C:cytoplasm"/>
    <property type="evidence" value="ECO:0007669"/>
    <property type="project" value="UniProtKB-SubCell"/>
</dbReference>
<proteinExistence type="predicted"/>
<organism evidence="18 19">
    <name type="scientific">Macrostomum lignano</name>
    <dbReference type="NCBI Taxonomy" id="282301"/>
    <lineage>
        <taxon>Eukaryota</taxon>
        <taxon>Metazoa</taxon>
        <taxon>Spiralia</taxon>
        <taxon>Lophotrochozoa</taxon>
        <taxon>Platyhelminthes</taxon>
        <taxon>Rhabditophora</taxon>
        <taxon>Macrostomorpha</taxon>
        <taxon>Macrostomida</taxon>
        <taxon>Macrostomidae</taxon>
        <taxon>Macrostomum</taxon>
    </lineage>
</organism>
<dbReference type="InterPro" id="IPR000408">
    <property type="entry name" value="Reg_chr_condens"/>
</dbReference>
<feature type="compositionally biased region" description="Low complexity" evidence="14">
    <location>
        <begin position="406"/>
        <end position="416"/>
    </location>
</feature>
<feature type="compositionally biased region" description="Basic and acidic residues" evidence="14">
    <location>
        <begin position="2767"/>
        <end position="2786"/>
    </location>
</feature>
<dbReference type="PROSITE" id="PS00626">
    <property type="entry name" value="RCC1_2"/>
    <property type="match status" value="1"/>
</dbReference>
<evidence type="ECO:0000259" key="16">
    <source>
        <dbReference type="PROSITE" id="PS50255"/>
    </source>
</evidence>
<dbReference type="InterPro" id="IPR037252">
    <property type="entry name" value="Mib_Herc2_sf"/>
</dbReference>
<evidence type="ECO:0000256" key="13">
    <source>
        <dbReference type="PROSITE-ProRule" id="PRU00235"/>
    </source>
</evidence>
<dbReference type="SUPFAM" id="SSF63748">
    <property type="entry name" value="Tudor/PWWP/MBT"/>
    <property type="match status" value="1"/>
</dbReference>
<dbReference type="STRING" id="282301.A0A267ECK3"/>
<name>A0A267ECK3_9PLAT</name>
<feature type="compositionally biased region" description="Acidic residues" evidence="14">
    <location>
        <begin position="1899"/>
        <end position="1923"/>
    </location>
</feature>
<dbReference type="PROSITE" id="PS01357">
    <property type="entry name" value="ZF_ZZ_1"/>
    <property type="match status" value="1"/>
</dbReference>
<comment type="pathway">
    <text evidence="3">Protein modification; protein ubiquitination.</text>
</comment>
<dbReference type="EMBL" id="NIVC01002279">
    <property type="protein sequence ID" value="PAA59303.1"/>
    <property type="molecule type" value="Genomic_DNA"/>
</dbReference>
<dbReference type="UniPathway" id="UPA00143"/>
<feature type="repeat" description="RCC1" evidence="13">
    <location>
        <begin position="3280"/>
        <end position="3331"/>
    </location>
</feature>
<dbReference type="Gene3D" id="2.130.10.30">
    <property type="entry name" value="Regulator of chromosome condensation 1/beta-lactamase-inhibitor protein II"/>
    <property type="match status" value="1"/>
</dbReference>
<dbReference type="InterPro" id="IPR043145">
    <property type="entry name" value="Znf_ZZ_sf"/>
</dbReference>
<evidence type="ECO:0000256" key="5">
    <source>
        <dbReference type="ARBA" id="ARBA00022490"/>
    </source>
</evidence>
<feature type="region of interest" description="Disordered" evidence="14">
    <location>
        <begin position="1948"/>
        <end position="1984"/>
    </location>
</feature>
<evidence type="ECO:0000313" key="19">
    <source>
        <dbReference type="Proteomes" id="UP000215902"/>
    </source>
</evidence>
<dbReference type="InterPro" id="IPR000433">
    <property type="entry name" value="Znf_ZZ"/>
</dbReference>
<keyword evidence="11" id="KW-0862">Zinc</keyword>
<evidence type="ECO:0000256" key="3">
    <source>
        <dbReference type="ARBA" id="ARBA00004906"/>
    </source>
</evidence>
<feature type="domain" description="Cytochrome b5 heme-binding" evidence="16">
    <location>
        <begin position="1186"/>
        <end position="1267"/>
    </location>
</feature>
<keyword evidence="6" id="KW-0808">Transferase</keyword>
<dbReference type="PROSITE" id="PS51416">
    <property type="entry name" value="MIB_HERC2"/>
    <property type="match status" value="1"/>
</dbReference>
<keyword evidence="8" id="KW-0677">Repeat</keyword>
<evidence type="ECO:0000256" key="14">
    <source>
        <dbReference type="SAM" id="MobiDB-lite"/>
    </source>
</evidence>
<feature type="repeat" description="RCC1" evidence="13">
    <location>
        <begin position="3332"/>
        <end position="3358"/>
    </location>
</feature>
<evidence type="ECO:0000259" key="15">
    <source>
        <dbReference type="PROSITE" id="PS50135"/>
    </source>
</evidence>
<evidence type="ECO:0000256" key="7">
    <source>
        <dbReference type="ARBA" id="ARBA00022723"/>
    </source>
</evidence>
<feature type="compositionally biased region" description="Basic residues" evidence="14">
    <location>
        <begin position="2503"/>
        <end position="2513"/>
    </location>
</feature>
<feature type="domain" description="ZZ-type" evidence="15">
    <location>
        <begin position="2871"/>
        <end position="2925"/>
    </location>
</feature>
<dbReference type="SUPFAM" id="SSF159034">
    <property type="entry name" value="Mib/herc2 domain-like"/>
    <property type="match status" value="1"/>
</dbReference>
<evidence type="ECO:0000256" key="8">
    <source>
        <dbReference type="ARBA" id="ARBA00022737"/>
    </source>
</evidence>
<dbReference type="InterPro" id="IPR009091">
    <property type="entry name" value="RCC1/BLIP-II"/>
</dbReference>
<accession>A0A267ECK3</accession>
<dbReference type="SUPFAM" id="SSF57850">
    <property type="entry name" value="RING/U-box"/>
    <property type="match status" value="1"/>
</dbReference>
<evidence type="ECO:0000256" key="6">
    <source>
        <dbReference type="ARBA" id="ARBA00022679"/>
    </source>
</evidence>
<protein>
    <recommendedName>
        <fullName evidence="4">HECT-type E3 ubiquitin transferase</fullName>
        <ecNumber evidence="4">2.3.2.26</ecNumber>
    </recommendedName>
</protein>
<evidence type="ECO:0000313" key="18">
    <source>
        <dbReference type="EMBL" id="PAA59303.1"/>
    </source>
</evidence>
<dbReference type="InterPro" id="IPR001199">
    <property type="entry name" value="Cyt_B5-like_heme/steroid-bd"/>
</dbReference>
<feature type="repeat" description="RCC1" evidence="13">
    <location>
        <begin position="3225"/>
        <end position="3279"/>
    </location>
</feature>
<dbReference type="InterPro" id="IPR010606">
    <property type="entry name" value="Mib_Herc2"/>
</dbReference>
<evidence type="ECO:0000256" key="1">
    <source>
        <dbReference type="ARBA" id="ARBA00000885"/>
    </source>
</evidence>
<dbReference type="FunFam" id="2.30.30.40:FF:000074">
    <property type="entry name" value="E3 ubiquitin-protein ligase HERC2 isoform X1"/>
    <property type="match status" value="1"/>
</dbReference>
<comment type="subcellular location">
    <subcellularLocation>
        <location evidence="2">Cytoplasm</location>
    </subcellularLocation>
</comment>
<evidence type="ECO:0000259" key="17">
    <source>
        <dbReference type="PROSITE" id="PS51416"/>
    </source>
</evidence>
<dbReference type="InterPro" id="IPR021097">
    <property type="entry name" value="CPH_domain"/>
</dbReference>
<dbReference type="InterPro" id="IPR004939">
    <property type="entry name" value="APC_su10/DOC_dom"/>
</dbReference>
<comment type="catalytic activity">
    <reaction evidence="1">
        <text>S-ubiquitinyl-[E2 ubiquitin-conjugating enzyme]-L-cysteine + [acceptor protein]-L-lysine = [E2 ubiquitin-conjugating enzyme]-L-cysteine + N(6)-ubiquitinyl-[acceptor protein]-L-lysine.</text>
        <dbReference type="EC" id="2.3.2.26"/>
    </reaction>
</comment>
<feature type="region of interest" description="Disordered" evidence="14">
    <location>
        <begin position="2601"/>
        <end position="2666"/>
    </location>
</feature>
<keyword evidence="7" id="KW-0479">Metal-binding</keyword>
<keyword evidence="10" id="KW-0833">Ubl conjugation pathway</keyword>
<dbReference type="SUPFAM" id="SSF55856">
    <property type="entry name" value="Cytochrome b5-like heme/steroid binding domain"/>
    <property type="match status" value="1"/>
</dbReference>
<dbReference type="OrthoDB" id="239701at2759"/>
<feature type="region of interest" description="Disordered" evidence="14">
    <location>
        <begin position="406"/>
        <end position="434"/>
    </location>
</feature>
<dbReference type="SMART" id="SM00291">
    <property type="entry name" value="ZnF_ZZ"/>
    <property type="match status" value="1"/>
</dbReference>
<dbReference type="Pfam" id="PF06701">
    <property type="entry name" value="MIB_HERC2"/>
    <property type="match status" value="1"/>
</dbReference>
<keyword evidence="19" id="KW-1185">Reference proteome</keyword>
<feature type="region of interest" description="Disordered" evidence="14">
    <location>
        <begin position="1897"/>
        <end position="1923"/>
    </location>
</feature>
<feature type="region of interest" description="Disordered" evidence="14">
    <location>
        <begin position="789"/>
        <end position="809"/>
    </location>
</feature>
<feature type="region of interest" description="Disordered" evidence="14">
    <location>
        <begin position="2487"/>
        <end position="2545"/>
    </location>
</feature>
<dbReference type="GO" id="GO:0061630">
    <property type="term" value="F:ubiquitin protein ligase activity"/>
    <property type="evidence" value="ECO:0007669"/>
    <property type="project" value="UniProtKB-EC"/>
</dbReference>
<dbReference type="Gene3D" id="3.30.60.90">
    <property type="match status" value="1"/>
</dbReference>
<dbReference type="Pfam" id="PF00569">
    <property type="entry name" value="ZZ"/>
    <property type="match status" value="1"/>
</dbReference>
<feature type="compositionally biased region" description="Low complexity" evidence="14">
    <location>
        <begin position="2654"/>
        <end position="2665"/>
    </location>
</feature>
<feature type="compositionally biased region" description="Basic residues" evidence="14">
    <location>
        <begin position="1961"/>
        <end position="1976"/>
    </location>
</feature>
<sequence length="3358" mass="361914">MLSADDAAWNQWLASPDGQAYLRLRQNSSGNADDSFGIGGAHIEQLLTRELLVDEADAKQGSAGIAALAQCQDAGLALPHPAALWSIGRPERNAQFCRRRADELRQVVGRIGHRIGASSTYCDRLLRQLLPRHAEILACCDGHPVADDSATTGAIDGRGVDEEACNGIGDNSSAFVDLLPAELPSSVSSAPALPPAQPPARSLGEVFANCGASFAFAFLRRAWRSSGPAAGHEDSGADLAMCQELLDDMLRQVEQLPLGRGLASIGGSPADQSQSPWICIFERGAAFLRDTACAGEAPIGVRRVCLALLVHLHFQEGRLSALLDLVQTLADLRRAGKPARLTRAPLLGLLRRLQESQRDALPRSPAWQPIQHWCLPGTSNVDLRQVACHIMCFLDCLAVRRLGLSSSNSSTSSLRRVQPDAIGDESAGPGSASGLDIIPENFVDSADSGGEGEDRLTLMQYAATGRLIRRLQAPTPRISKVVAGSDFVALLQPGVGVLVYTSLDSPAKRIAEPDVVDIAAYERGHRLVLACRGGRRLLVLDASSGRNAEAVRIDGWPPVAAGGLGVGAAVSGLVCGSRHAAFVLKSATAEPCKVTLPLTPESRLTPDMTLLPREIRPGDQLACGDSDRTVRYSAASVSVWHFNHAESCRHRLRLKTSSGSGGSSLLALTLAAPEGEQITRLVVSDASYFALTRSRRVYSYNENCRAGATCCSNGGPQQQHQQVFVRVYTTAQVSGLYLGCDGPVYAFCSDDSGAIDNSGMDLNANGSITWNSYLENWAVIGDKTQAQTSIEAGSGGQSQQSQQQQQQKQKPAAMPDWRLAIGEFAGLALLSPGATLICWRYCRPRSLAAPYCVELTDRCLRQLYSLLAQLTADSAPINQDRECSAIACLDLLTLQLSLCVANKFRLSAETAAQLKSAIVHLATGGLAGYGGIQRSAQACLEKAWRLLLPTSTERAAALHDIMEQPNTRYKFLVNLLVDSLICDRRLLASLEAPSSRVDADRFLRCLLLVVCKEEAEMLADPAMQPRWSRLLDLLSELQRCLIRKVSRSPADSIRVQQLSAYTTVLVQQQCNLLIAANRDARAFGLLRLRYAVGLLERSSCGVLLSDLLLSLASLVAENRGQQFAGLYEIGLLVEPLLACLDSLNRRCANLLREDAEDAALPSFGDSGAAAGATAYGRYLEECVAPQPVIRPVDVHNHNLLGGCWVIINGRVYDLLLIPDLAQSAYRGLLRHKGRDATEAFHLLAAASPGGPADSLEALRACYIGEYLNSDPALGEVESPLLHVERCVAMLFSVSLAALFRETGNCQTAAAGGTGGIFDSLPECVLRCARTEPRRLVDTEKEEAAESASSTLMTDDSAGSVVVDLDKSIAGWHGDNRLLKLLIANRHRSALLTSFSRLVDSCSRAAGCHVPVDLPPDHPVLAACRLAMAAMLQLLDLGFYAEQLATDWHQASKTDDTELPPPAPDVSVPFQHLCRLQTRLKQELLRRAQHQQAGKEAASSVRRRCLFLLENFDCAVDFLSRDSTTSTSASNRWRRAADGVLKDSALLTARTKTAASATSSAATKSEAASARWSTVYSALRDSASMARLRRRLQGVGVDRQLMDKLQAFILGQEPFDTADARTRLTQAANVCLVRVGVLRRLRLALVPCSAADSDETAQADAAGPGSTPLLASVRCFLLHCWLASHGGPDLSLGRLTPSLAGRTVSVQLSDEFRCFVAALGNELRRQLFDADWELALINGAGANRTVHFGQLPSAGWVALLLNALMQTDALNQLVDSGFLALLQTVARLVDADDPVRSLPTSAPAMGPVVESSRSRRHVPYSPLHGPELVALMKIGTRVVRGQDWKWGHQDDGNSVGTIVGELGDDGWIRVNWDSGGTNSYRMGREGKYDLKLAEPPMISVEDDDDDEDFDDDIGEFDDSVDFSDNDIDYEVDGEVSNVVAVVDGADQRQQKLDDDASNVADRRHRRHQNYRRRRLSKSKLSTDARRRLQQERRRRAVESEARHPDCGLRRICSAWRVGLLHRVASQPDCLDQRCWDRLAAFVYDALASCLEGGDAGGNGGWFSLKLILRLCCCKAFVRRLVTDKWVGLLVRLFDKQGKPQLSSRTFEYQLGLLRLLHILTAASADRIRPEPALVQLLWQRCDALLAGFQADPGACKNDVLCNRPDVLLTAPMYSAYCQEALCVLRLFANSGVWRPLLLGEARRRLVDLADALDSGKASKAFPRGLSLACLVCDLEPRVYVGSLIYLGASADADAADDEADIDDDAEASDVGLAVVQQISNGGQLTLSKATSTSAAAAAAIRLKLDALPAGATRGVQLDAETLRALFVDNPDGADALSRIVERLVLKSARNGPIEKEESEELDETAASTSLLVESFIARALLTLGERLQAGWLGWLGDSLSKYRQLLSVAVQPSRLRPGYSAVEIDSAIVNHEHYLLASLNCRRQDDGGNQMALPPQATIPKSTGLTASASSTAVSAATSVDRRLLNVASAPAFGSSTGGEDRQRQHRRQRRQHPRHGEDSRRRREQRRGRQSGSDGKPTGGGSPSFVLPLQLAPVLEMGFPQRAIQRAIAALGRSFGSRLTRGGDQQLPSCDAVVEWLIENPESGTGDGVGSDGGDATPTEQRAPSICSTDDDDNDDDDLDGEEDDDEDDENWISADSSGASGSGSYKTIGDFPTIDEYASYVKSLVRVGSRVRCLRDYQGVVRAGDVGQVVSIDCDDLHDLNVRVAWHRGGGGGGGSEDPPQPPVVYWARFAQLELLPSRSRAAARSGEDADGERFGRGERDHGGDDSTAGRQRRSLTRSAALKVGDRVQVRPEIANPRYRWGSVTPASVGVLVTLCGQPASQPEAIVDFPEHRGWRCLQSELTVVPAACHAGYSCVDCWTAPIRGCRYACRVCPDFNLCEACYLGGQSGHQPGHEFHVIASPDASPVRAGSCATQRDATAASDVGGAAAATAAAAGADPVAGRRRRLRSNRKRRSHWGYCVKQVTVSSRGDLVRRMLGDSRAAGGGGCWRSAAKTSGARHWIRLEMNEEIVIDRLSIKLDLADSLYLPKLVIVSLGDLTKGFKEVARFNPTAANAASGRGSSMTEWLTLLQNCDRAHRMVEIVLMDSRDDTVFNAKVHGLRILGHRQQDLTTIYPYLVDDQVDAYTTTSATATAASAATASAGKPDAPSVRTHVFVWGLNDKDQLGVAKGSKVKVPQFNEHLSALRCTQIAGGSKSLFCVTVDGDVYACGEASNDRLGLGSCADNVSVPTIIPGLAGYKIKKVAVHSSGRHCLALTVDGQVLSWGECDDGKLGHGVSEPQDRPRLIETLKPYRIVDVACGSSHSAAVGFNGELFTWGLGEYGRLGHGDSDTQMRPKR</sequence>
<evidence type="ECO:0000256" key="12">
    <source>
        <dbReference type="PROSITE-ProRule" id="PRU00228"/>
    </source>
</evidence>
<dbReference type="GO" id="GO:0016567">
    <property type="term" value="P:protein ubiquitination"/>
    <property type="evidence" value="ECO:0007669"/>
    <property type="project" value="UniProtKB-UniPathway"/>
</dbReference>
<dbReference type="Pfam" id="PF00173">
    <property type="entry name" value="Cyt-b5"/>
    <property type="match status" value="1"/>
</dbReference>
<dbReference type="PROSITE" id="PS50255">
    <property type="entry name" value="CYTOCHROME_B5_2"/>
    <property type="match status" value="1"/>
</dbReference>
<dbReference type="SUPFAM" id="SSF50985">
    <property type="entry name" value="RCC1/BLIP-II"/>
    <property type="match status" value="1"/>
</dbReference>
<dbReference type="PANTHER" id="PTHR22872:SF2">
    <property type="entry name" value="INHIBITOR OF BRUTON TYROSINE KINASE"/>
    <property type="match status" value="1"/>
</dbReference>
<comment type="caution">
    <text evidence="18">The sequence shown here is derived from an EMBL/GenBank/DDBJ whole genome shotgun (WGS) entry which is preliminary data.</text>
</comment>
<dbReference type="Gene3D" id="2.60.120.260">
    <property type="entry name" value="Galactose-binding domain-like"/>
    <property type="match status" value="1"/>
</dbReference>
<dbReference type="Gene3D" id="2.30.30.40">
    <property type="entry name" value="SH3 Domains"/>
    <property type="match status" value="1"/>
</dbReference>
<feature type="non-terminal residue" evidence="18">
    <location>
        <position position="3358"/>
    </location>
</feature>
<dbReference type="CDD" id="cd02249">
    <property type="entry name" value="ZZ"/>
    <property type="match status" value="1"/>
</dbReference>
<feature type="repeat" description="RCC1" evidence="13">
    <location>
        <begin position="3173"/>
        <end position="3224"/>
    </location>
</feature>
<dbReference type="PROSITE" id="PS50135">
    <property type="entry name" value="ZF_ZZ_2"/>
    <property type="match status" value="1"/>
</dbReference>